<evidence type="ECO:0000313" key="4">
    <source>
        <dbReference type="Proteomes" id="UP000614601"/>
    </source>
</evidence>
<keyword evidence="2" id="KW-0732">Signal</keyword>
<proteinExistence type="predicted"/>
<reference evidence="3" key="1">
    <citation type="submission" date="2020-09" db="EMBL/GenBank/DDBJ databases">
        <authorList>
            <person name="Kikuchi T."/>
        </authorList>
    </citation>
    <scope>NUCLEOTIDE SEQUENCE</scope>
    <source>
        <strain evidence="3">SH1</strain>
    </source>
</reference>
<comment type="caution">
    <text evidence="3">The sequence shown here is derived from an EMBL/GenBank/DDBJ whole genome shotgun (WGS) entry which is preliminary data.</text>
</comment>
<evidence type="ECO:0000256" key="1">
    <source>
        <dbReference type="SAM" id="MobiDB-lite"/>
    </source>
</evidence>
<protein>
    <submittedName>
        <fullName evidence="3">Uncharacterized protein</fullName>
    </submittedName>
</protein>
<keyword evidence="4" id="KW-1185">Reference proteome</keyword>
<organism evidence="3 4">
    <name type="scientific">Bursaphelenchus okinawaensis</name>
    <dbReference type="NCBI Taxonomy" id="465554"/>
    <lineage>
        <taxon>Eukaryota</taxon>
        <taxon>Metazoa</taxon>
        <taxon>Ecdysozoa</taxon>
        <taxon>Nematoda</taxon>
        <taxon>Chromadorea</taxon>
        <taxon>Rhabditida</taxon>
        <taxon>Tylenchina</taxon>
        <taxon>Tylenchomorpha</taxon>
        <taxon>Aphelenchoidea</taxon>
        <taxon>Aphelenchoididae</taxon>
        <taxon>Bursaphelenchus</taxon>
    </lineage>
</organism>
<accession>A0A811KAR7</accession>
<dbReference type="Proteomes" id="UP000783686">
    <property type="component" value="Unassembled WGS sequence"/>
</dbReference>
<name>A0A811KAR7_9BILA</name>
<feature type="signal peptide" evidence="2">
    <location>
        <begin position="1"/>
        <end position="21"/>
    </location>
</feature>
<dbReference type="AlphaFoldDB" id="A0A811KAR7"/>
<feature type="region of interest" description="Disordered" evidence="1">
    <location>
        <begin position="330"/>
        <end position="406"/>
    </location>
</feature>
<feature type="compositionally biased region" description="Basic and acidic residues" evidence="1">
    <location>
        <begin position="357"/>
        <end position="370"/>
    </location>
</feature>
<dbReference type="EMBL" id="CAJFCW020000002">
    <property type="protein sequence ID" value="CAG9097862.1"/>
    <property type="molecule type" value="Genomic_DNA"/>
</dbReference>
<feature type="compositionally biased region" description="Acidic residues" evidence="1">
    <location>
        <begin position="371"/>
        <end position="386"/>
    </location>
</feature>
<feature type="chain" id="PRO_5035681561" evidence="2">
    <location>
        <begin position="22"/>
        <end position="424"/>
    </location>
</feature>
<dbReference type="Proteomes" id="UP000614601">
    <property type="component" value="Unassembled WGS sequence"/>
</dbReference>
<evidence type="ECO:0000256" key="2">
    <source>
        <dbReference type="SAM" id="SignalP"/>
    </source>
</evidence>
<gene>
    <name evidence="3" type="ORF">BOKJ2_LOCUS4653</name>
</gene>
<sequence length="424" mass="49037">MSQTVVRLFLLWSLLFGRFHADDVFKKKDVKYRGYYNTAHIPDTTCEKDNPGKTCVPITVDAFDRYFVDFATISTTDQWCYVQGYNIKLSSKSLVFGACGRHTKIGNYDQQLWYPLTEEENPAAISHGGGWFKFLDAAADSQTEKHHFRMDSFGISNFIYKNYMFANNGSQIWDIRDFVKRKGNPTRVKSNDVENDIISSSLLDEINKKCMMSPYQKCTIDYETGQVTNIGYYAAGRLGKLIIEHSTRVVLKKPQPYYRIHHLDMPRHVFYFVNVTDVDWFKNGHPERVGYDYSFEQFLQREPILMSFCPYPRRTDKIFEILKKHEHEYTTTTPSTTTSTTTTLKPLTRAADESASDESKSDEGNVKEVEVKEEEVEQVEEENEAMEEQKKEENEETTEESAADKPIWTSIVMMCLIGVSALLM</sequence>
<evidence type="ECO:0000313" key="3">
    <source>
        <dbReference type="EMBL" id="CAD5212852.1"/>
    </source>
</evidence>
<feature type="compositionally biased region" description="Low complexity" evidence="1">
    <location>
        <begin position="330"/>
        <end position="348"/>
    </location>
</feature>
<dbReference type="EMBL" id="CAJFDH010000002">
    <property type="protein sequence ID" value="CAD5212852.1"/>
    <property type="molecule type" value="Genomic_DNA"/>
</dbReference>